<organism evidence="1 2">
    <name type="scientific">Halocatena marina</name>
    <dbReference type="NCBI Taxonomy" id="2934937"/>
    <lineage>
        <taxon>Archaea</taxon>
        <taxon>Methanobacteriati</taxon>
        <taxon>Methanobacteriota</taxon>
        <taxon>Stenosarchaea group</taxon>
        <taxon>Halobacteria</taxon>
        <taxon>Halobacteriales</taxon>
        <taxon>Natronomonadaceae</taxon>
        <taxon>Halocatena</taxon>
    </lineage>
</organism>
<gene>
    <name evidence="1" type="ORF">ACFQL7_24885</name>
</gene>
<sequence>MASDDEDATKSYRWWCPFCEEPIDEDDPYTHTYEHQDKGPSASAVIEYFQKRPPCPECGELMDVENWPGTGEYGYPGGWCFDCNVYLDTYTLEELGVLDQ</sequence>
<keyword evidence="2" id="KW-1185">Reference proteome</keyword>
<dbReference type="EMBL" id="JBHTAX010000005">
    <property type="protein sequence ID" value="MFC7192721.1"/>
    <property type="molecule type" value="Genomic_DNA"/>
</dbReference>
<evidence type="ECO:0000313" key="1">
    <source>
        <dbReference type="EMBL" id="MFC7192721.1"/>
    </source>
</evidence>
<evidence type="ECO:0000313" key="2">
    <source>
        <dbReference type="Proteomes" id="UP001596417"/>
    </source>
</evidence>
<proteinExistence type="predicted"/>
<dbReference type="AlphaFoldDB" id="A0ABD5YYP4"/>
<comment type="caution">
    <text evidence="1">The sequence shown here is derived from an EMBL/GenBank/DDBJ whole genome shotgun (WGS) entry which is preliminary data.</text>
</comment>
<dbReference type="Proteomes" id="UP001596417">
    <property type="component" value="Unassembled WGS sequence"/>
</dbReference>
<dbReference type="GeneID" id="76202422"/>
<evidence type="ECO:0008006" key="3">
    <source>
        <dbReference type="Google" id="ProtNLM"/>
    </source>
</evidence>
<name>A0ABD5YYP4_9EURY</name>
<accession>A0ABD5YYP4</accession>
<reference evidence="1 2" key="1">
    <citation type="journal article" date="2019" name="Int. J. Syst. Evol. Microbiol.">
        <title>The Global Catalogue of Microorganisms (GCM) 10K type strain sequencing project: providing services to taxonomists for standard genome sequencing and annotation.</title>
        <authorList>
            <consortium name="The Broad Institute Genomics Platform"/>
            <consortium name="The Broad Institute Genome Sequencing Center for Infectious Disease"/>
            <person name="Wu L."/>
            <person name="Ma J."/>
        </authorList>
    </citation>
    <scope>NUCLEOTIDE SEQUENCE [LARGE SCALE GENOMIC DNA]</scope>
    <source>
        <strain evidence="1 2">RDMS1</strain>
    </source>
</reference>
<protein>
    <recommendedName>
        <fullName evidence="3">Small CPxCG-related zinc finger protein</fullName>
    </recommendedName>
</protein>
<dbReference type="RefSeq" id="WP_264556707.1">
    <property type="nucleotide sequence ID" value="NZ_CP109981.1"/>
</dbReference>